<dbReference type="AlphaFoldDB" id="A0A9J9HE38"/>
<evidence type="ECO:0000256" key="2">
    <source>
        <dbReference type="ARBA" id="ARBA00022692"/>
    </source>
</evidence>
<keyword evidence="7" id="KW-1185">Reference proteome</keyword>
<organism evidence="6 7">
    <name type="scientific">Rhizorhabdus wittichii (strain DSM 6014 / CCUG 31198 / JCM 15750 / NBRC 105917 / EY 4224 / RW1)</name>
    <name type="common">Sphingomonas wittichii</name>
    <dbReference type="NCBI Taxonomy" id="392499"/>
    <lineage>
        <taxon>Bacteria</taxon>
        <taxon>Pseudomonadati</taxon>
        <taxon>Pseudomonadota</taxon>
        <taxon>Alphaproteobacteria</taxon>
        <taxon>Sphingomonadales</taxon>
        <taxon>Sphingomonadaceae</taxon>
        <taxon>Rhizorhabdus</taxon>
    </lineage>
</organism>
<keyword evidence="4" id="KW-0472">Membrane</keyword>
<name>A0A9J9HE38_RHIWR</name>
<dbReference type="InterPro" id="IPR006260">
    <property type="entry name" value="TonB/TolA_C"/>
</dbReference>
<keyword evidence="2" id="KW-0812">Transmembrane</keyword>
<feature type="domain" description="TonB C-terminal" evidence="5">
    <location>
        <begin position="1"/>
        <end position="88"/>
    </location>
</feature>
<dbReference type="Proteomes" id="UP000001989">
    <property type="component" value="Chromosome"/>
</dbReference>
<reference evidence="6 7" key="1">
    <citation type="journal article" date="2010" name="J. Bacteriol.">
        <title>Genome sequence of the dioxin-mineralizing bacterium Sphingomonas wittichii RW1.</title>
        <authorList>
            <person name="Miller T.R."/>
            <person name="Delcher A.L."/>
            <person name="Salzberg S.L."/>
            <person name="Saunders E."/>
            <person name="Detter J.C."/>
            <person name="Halden R.U."/>
        </authorList>
    </citation>
    <scope>NUCLEOTIDE SEQUENCE [LARGE SCALE GENOMIC DNA]</scope>
    <source>
        <strain evidence="7">DSM 6014 / CCUG 31198 / JCM 15750 / NBRC 105917 / EY 4224 / RW1</strain>
    </source>
</reference>
<evidence type="ECO:0000256" key="1">
    <source>
        <dbReference type="ARBA" id="ARBA00004167"/>
    </source>
</evidence>
<proteinExistence type="predicted"/>
<dbReference type="GO" id="GO:0016020">
    <property type="term" value="C:membrane"/>
    <property type="evidence" value="ECO:0007669"/>
    <property type="project" value="UniProtKB-SubCell"/>
</dbReference>
<evidence type="ECO:0000256" key="3">
    <source>
        <dbReference type="ARBA" id="ARBA00022989"/>
    </source>
</evidence>
<gene>
    <name evidence="6" type="ordered locus">Swit_3748</name>
</gene>
<dbReference type="PROSITE" id="PS52015">
    <property type="entry name" value="TONB_CTD"/>
    <property type="match status" value="1"/>
</dbReference>
<dbReference type="NCBIfam" id="TIGR01352">
    <property type="entry name" value="tonB_Cterm"/>
    <property type="match status" value="1"/>
</dbReference>
<evidence type="ECO:0000313" key="7">
    <source>
        <dbReference type="Proteomes" id="UP000001989"/>
    </source>
</evidence>
<evidence type="ECO:0000256" key="4">
    <source>
        <dbReference type="ARBA" id="ARBA00023136"/>
    </source>
</evidence>
<dbReference type="GO" id="GO:0055085">
    <property type="term" value="P:transmembrane transport"/>
    <property type="evidence" value="ECO:0007669"/>
    <property type="project" value="InterPro"/>
</dbReference>
<comment type="subcellular location">
    <subcellularLocation>
        <location evidence="1">Membrane</location>
        <topology evidence="1">Single-pass membrane protein</topology>
    </subcellularLocation>
</comment>
<dbReference type="Gene3D" id="3.30.1150.10">
    <property type="match status" value="1"/>
</dbReference>
<sequence length="88" mass="9363">MLASYQGQLWARISARKPRGLNLSGVAMVRFAVGRAGELISVELAASSGNAALDRLALRTVRNAGPFPPPPATVEGDQLVFTIPFSFH</sequence>
<dbReference type="InterPro" id="IPR037682">
    <property type="entry name" value="TonB_C"/>
</dbReference>
<evidence type="ECO:0000313" key="6">
    <source>
        <dbReference type="EMBL" id="ABQ70093.1"/>
    </source>
</evidence>
<dbReference type="Pfam" id="PF13103">
    <property type="entry name" value="TonB_2"/>
    <property type="match status" value="1"/>
</dbReference>
<accession>A0A9J9HE38</accession>
<evidence type="ECO:0000259" key="5">
    <source>
        <dbReference type="PROSITE" id="PS52015"/>
    </source>
</evidence>
<dbReference type="KEGG" id="swi:Swit_3748"/>
<protein>
    <submittedName>
        <fullName evidence="6">TonB family protein</fullName>
    </submittedName>
</protein>
<keyword evidence="3" id="KW-1133">Transmembrane helix</keyword>
<dbReference type="SUPFAM" id="SSF74653">
    <property type="entry name" value="TolA/TonB C-terminal domain"/>
    <property type="match status" value="1"/>
</dbReference>
<dbReference type="EMBL" id="CP000699">
    <property type="protein sequence ID" value="ABQ70093.1"/>
    <property type="molecule type" value="Genomic_DNA"/>
</dbReference>